<feature type="transmembrane region" description="Helical" evidence="6">
    <location>
        <begin position="142"/>
        <end position="165"/>
    </location>
</feature>
<keyword evidence="3 6" id="KW-0812">Transmembrane</keyword>
<organism evidence="8 9">
    <name type="scientific">Hyaloscypha bicolor E</name>
    <dbReference type="NCBI Taxonomy" id="1095630"/>
    <lineage>
        <taxon>Eukaryota</taxon>
        <taxon>Fungi</taxon>
        <taxon>Dikarya</taxon>
        <taxon>Ascomycota</taxon>
        <taxon>Pezizomycotina</taxon>
        <taxon>Leotiomycetes</taxon>
        <taxon>Helotiales</taxon>
        <taxon>Hyaloscyphaceae</taxon>
        <taxon>Hyaloscypha</taxon>
        <taxon>Hyaloscypha bicolor</taxon>
    </lineage>
</organism>
<feature type="transmembrane region" description="Helical" evidence="6">
    <location>
        <begin position="51"/>
        <end position="69"/>
    </location>
</feature>
<keyword evidence="5 6" id="KW-0472">Membrane</keyword>
<evidence type="ECO:0000256" key="2">
    <source>
        <dbReference type="ARBA" id="ARBA00022448"/>
    </source>
</evidence>
<dbReference type="PANTHER" id="PTHR43791">
    <property type="entry name" value="PERMEASE-RELATED"/>
    <property type="match status" value="1"/>
</dbReference>
<dbReference type="SUPFAM" id="SSF103473">
    <property type="entry name" value="MFS general substrate transporter"/>
    <property type="match status" value="1"/>
</dbReference>
<evidence type="ECO:0000256" key="6">
    <source>
        <dbReference type="SAM" id="Phobius"/>
    </source>
</evidence>
<dbReference type="OrthoDB" id="2962993at2759"/>
<keyword evidence="4 6" id="KW-1133">Transmembrane helix</keyword>
<feature type="transmembrane region" description="Helical" evidence="6">
    <location>
        <begin position="319"/>
        <end position="336"/>
    </location>
</feature>
<dbReference type="PANTHER" id="PTHR43791:SF57">
    <property type="entry name" value="MAJOR FACILITATOR SUPERFAMILY (MFS) PROFILE DOMAIN-CONTAINING PROTEIN"/>
    <property type="match status" value="1"/>
</dbReference>
<evidence type="ECO:0000256" key="1">
    <source>
        <dbReference type="ARBA" id="ARBA00004141"/>
    </source>
</evidence>
<comment type="subcellular location">
    <subcellularLocation>
        <location evidence="1">Membrane</location>
        <topology evidence="1">Multi-pass membrane protein</topology>
    </subcellularLocation>
</comment>
<dbReference type="Proteomes" id="UP000235371">
    <property type="component" value="Unassembled WGS sequence"/>
</dbReference>
<feature type="transmembrane region" description="Helical" evidence="6">
    <location>
        <begin position="89"/>
        <end position="110"/>
    </location>
</feature>
<dbReference type="Gene3D" id="1.20.1250.20">
    <property type="entry name" value="MFS general substrate transporter like domains"/>
    <property type="match status" value="2"/>
</dbReference>
<evidence type="ECO:0000256" key="5">
    <source>
        <dbReference type="ARBA" id="ARBA00023136"/>
    </source>
</evidence>
<protein>
    <submittedName>
        <fullName evidence="8">MFS general substrate transporter</fullName>
    </submittedName>
</protein>
<keyword evidence="9" id="KW-1185">Reference proteome</keyword>
<dbReference type="Pfam" id="PF07690">
    <property type="entry name" value="MFS_1"/>
    <property type="match status" value="1"/>
</dbReference>
<dbReference type="AlphaFoldDB" id="A0A2J6SVS9"/>
<feature type="transmembrane region" description="Helical" evidence="6">
    <location>
        <begin position="343"/>
        <end position="362"/>
    </location>
</feature>
<proteinExistence type="predicted"/>
<dbReference type="InParanoid" id="A0A2J6SVS9"/>
<dbReference type="GO" id="GO:0022857">
    <property type="term" value="F:transmembrane transporter activity"/>
    <property type="evidence" value="ECO:0007669"/>
    <property type="project" value="InterPro"/>
</dbReference>
<feature type="transmembrane region" description="Helical" evidence="6">
    <location>
        <begin position="117"/>
        <end position="136"/>
    </location>
</feature>
<evidence type="ECO:0000259" key="7">
    <source>
        <dbReference type="PROSITE" id="PS50850"/>
    </source>
</evidence>
<name>A0A2J6SVS9_9HELO</name>
<feature type="transmembrane region" description="Helical" evidence="6">
    <location>
        <begin position="284"/>
        <end position="307"/>
    </location>
</feature>
<dbReference type="InterPro" id="IPR020846">
    <property type="entry name" value="MFS_dom"/>
</dbReference>
<dbReference type="GO" id="GO:0016020">
    <property type="term" value="C:membrane"/>
    <property type="evidence" value="ECO:0007669"/>
    <property type="project" value="UniProtKB-SubCell"/>
</dbReference>
<evidence type="ECO:0000313" key="9">
    <source>
        <dbReference type="Proteomes" id="UP000235371"/>
    </source>
</evidence>
<evidence type="ECO:0000313" key="8">
    <source>
        <dbReference type="EMBL" id="PMD54876.1"/>
    </source>
</evidence>
<dbReference type="InterPro" id="IPR011701">
    <property type="entry name" value="MFS"/>
</dbReference>
<dbReference type="GeneID" id="36589181"/>
<sequence length="495" mass="54824">MDPRDSKAEPPLELDTVKTNDSEIVVVKAEVVPTYDTKQTKALLRKIDRHLIPFLSLLYLLSFLDRTNIGNAKLFGLEKSLGLVGNQYNTALCVFFVTYVLFEVPSNMVLKRWRPSMWFPIIMLGWGIIMTLTGLVRDFNGLVIARVFLGIAESGLFPGVNYYITLWYCRRECAFRAAIFFSAATVAGAFGGLLARGINEMAGVGGRPGWAWIFILEGLLTVFIAIAAFWVLADSPKTASFLSEDEAKEVQARLAHDNEDLAAHYDTKFMWHAFLDWKIWMQCIAYLGILAPLYSFSLFLPSIIAAMGFSAATSQLLTVPPYVLGCLCTVLGGYYSDKLGKRGIFLFGFCSLAIIGYILLIVTKVPAAQYIGTFLAACGVYPMIPIMVMWNGNNIGGSVKRGVGIAMQIGFGNCGGIIASFVYRNQDKPRYLTGHGTILAFLGLALIFIVIQMVCLTRINKKREEAYGSPEGYTSDMKRAESDRGNDASFFRYTI</sequence>
<accession>A0A2J6SVS9</accession>
<feature type="transmembrane region" description="Helical" evidence="6">
    <location>
        <begin position="177"/>
        <end position="198"/>
    </location>
</feature>
<dbReference type="RefSeq" id="XP_024731780.1">
    <property type="nucleotide sequence ID" value="XM_024881104.1"/>
</dbReference>
<evidence type="ECO:0000256" key="4">
    <source>
        <dbReference type="ARBA" id="ARBA00022989"/>
    </source>
</evidence>
<dbReference type="EMBL" id="KZ613856">
    <property type="protein sequence ID" value="PMD54876.1"/>
    <property type="molecule type" value="Genomic_DNA"/>
</dbReference>
<feature type="transmembrane region" description="Helical" evidence="6">
    <location>
        <begin position="210"/>
        <end position="233"/>
    </location>
</feature>
<keyword evidence="2" id="KW-0813">Transport</keyword>
<feature type="transmembrane region" description="Helical" evidence="6">
    <location>
        <begin position="435"/>
        <end position="456"/>
    </location>
</feature>
<evidence type="ECO:0000256" key="3">
    <source>
        <dbReference type="ARBA" id="ARBA00022692"/>
    </source>
</evidence>
<dbReference type="FunFam" id="1.20.1250.20:FF:000034">
    <property type="entry name" value="MFS general substrate transporter"/>
    <property type="match status" value="1"/>
</dbReference>
<gene>
    <name evidence="8" type="ORF">K444DRAFT_617337</name>
</gene>
<dbReference type="PROSITE" id="PS50850">
    <property type="entry name" value="MFS"/>
    <property type="match status" value="1"/>
</dbReference>
<feature type="transmembrane region" description="Helical" evidence="6">
    <location>
        <begin position="368"/>
        <end position="390"/>
    </location>
</feature>
<dbReference type="FunFam" id="1.20.1250.20:FF:000068">
    <property type="entry name" value="MFS general substrate transporter"/>
    <property type="match status" value="1"/>
</dbReference>
<feature type="domain" description="Major facilitator superfamily (MFS) profile" evidence="7">
    <location>
        <begin position="51"/>
        <end position="463"/>
    </location>
</feature>
<feature type="transmembrane region" description="Helical" evidence="6">
    <location>
        <begin position="402"/>
        <end position="423"/>
    </location>
</feature>
<dbReference type="InterPro" id="IPR036259">
    <property type="entry name" value="MFS_trans_sf"/>
</dbReference>
<reference evidence="8 9" key="1">
    <citation type="submission" date="2016-04" db="EMBL/GenBank/DDBJ databases">
        <title>A degradative enzymes factory behind the ericoid mycorrhizal symbiosis.</title>
        <authorList>
            <consortium name="DOE Joint Genome Institute"/>
            <person name="Martino E."/>
            <person name="Morin E."/>
            <person name="Grelet G."/>
            <person name="Kuo A."/>
            <person name="Kohler A."/>
            <person name="Daghino S."/>
            <person name="Barry K."/>
            <person name="Choi C."/>
            <person name="Cichocki N."/>
            <person name="Clum A."/>
            <person name="Copeland A."/>
            <person name="Hainaut M."/>
            <person name="Haridas S."/>
            <person name="Labutti K."/>
            <person name="Lindquist E."/>
            <person name="Lipzen A."/>
            <person name="Khouja H.-R."/>
            <person name="Murat C."/>
            <person name="Ohm R."/>
            <person name="Olson A."/>
            <person name="Spatafora J."/>
            <person name="Veneault-Fourrey C."/>
            <person name="Henrissat B."/>
            <person name="Grigoriev I."/>
            <person name="Martin F."/>
            <person name="Perotto S."/>
        </authorList>
    </citation>
    <scope>NUCLEOTIDE SEQUENCE [LARGE SCALE GENOMIC DNA]</scope>
    <source>
        <strain evidence="8 9">E</strain>
    </source>
</reference>